<evidence type="ECO:0000256" key="9">
    <source>
        <dbReference type="ARBA" id="ARBA00022989"/>
    </source>
</evidence>
<name>A0A848D645_9EURY</name>
<evidence type="ECO:0000256" key="12">
    <source>
        <dbReference type="SAM" id="Phobius"/>
    </source>
</evidence>
<feature type="transmembrane region" description="Helical" evidence="12">
    <location>
        <begin position="269"/>
        <end position="287"/>
    </location>
</feature>
<dbReference type="GO" id="GO:0005886">
    <property type="term" value="C:plasma membrane"/>
    <property type="evidence" value="ECO:0007669"/>
    <property type="project" value="UniProtKB-SubCell"/>
</dbReference>
<dbReference type="PIRSF" id="PIRSF006247">
    <property type="entry name" value="TrkH"/>
    <property type="match status" value="1"/>
</dbReference>
<dbReference type="Proteomes" id="UP000606580">
    <property type="component" value="Unassembled WGS sequence"/>
</dbReference>
<organism evidence="13 14">
    <name type="scientific">Candidatus Ethanoperedens thermophilum</name>
    <dbReference type="NCBI Taxonomy" id="2766897"/>
    <lineage>
        <taxon>Archaea</taxon>
        <taxon>Methanobacteriati</taxon>
        <taxon>Methanobacteriota</taxon>
        <taxon>Stenosarchaea group</taxon>
        <taxon>Methanomicrobia</taxon>
        <taxon>Methanosarcinales</taxon>
        <taxon>Methanosarcinales incertae sedis</taxon>
        <taxon>GOM Arc I cluster</taxon>
        <taxon>Candidatus Ethanoperedens</taxon>
    </lineage>
</organism>
<comment type="similarity">
    <text evidence="2">Belongs to the TrkH potassium transport family.</text>
</comment>
<evidence type="ECO:0000256" key="2">
    <source>
        <dbReference type="ARBA" id="ARBA00009137"/>
    </source>
</evidence>
<evidence type="ECO:0000256" key="3">
    <source>
        <dbReference type="ARBA" id="ARBA00022448"/>
    </source>
</evidence>
<evidence type="ECO:0000313" key="14">
    <source>
        <dbReference type="Proteomes" id="UP000606580"/>
    </source>
</evidence>
<reference evidence="13" key="1">
    <citation type="journal article" date="2020" name="MBio">
        <title>'Candidatus Ethanoperedens,' a Thermophilic Genus of Archaea Mediating the Anaerobic Oxidation of Ethane.</title>
        <authorList>
            <person name="Hahn C.J."/>
            <person name="Laso-Perez R."/>
            <person name="Vulcano F."/>
            <person name="Vaziourakis K.M."/>
            <person name="Stokke R."/>
            <person name="Steen I.H."/>
            <person name="Teske A."/>
            <person name="Boetius A."/>
            <person name="Liebeke M."/>
            <person name="Amann R."/>
            <person name="Knittel K."/>
            <person name="Wegener G."/>
        </authorList>
    </citation>
    <scope>NUCLEOTIDE SEQUENCE</scope>
    <source>
        <strain evidence="13">GoM-Arc1-LC-WB58</strain>
    </source>
</reference>
<evidence type="ECO:0000256" key="5">
    <source>
        <dbReference type="ARBA" id="ARBA00022519"/>
    </source>
</evidence>
<dbReference type="PANTHER" id="PTHR32024">
    <property type="entry name" value="TRK SYSTEM POTASSIUM UPTAKE PROTEIN TRKG-RELATED"/>
    <property type="match status" value="1"/>
</dbReference>
<feature type="transmembrane region" description="Helical" evidence="12">
    <location>
        <begin position="133"/>
        <end position="153"/>
    </location>
</feature>
<evidence type="ECO:0000256" key="6">
    <source>
        <dbReference type="ARBA" id="ARBA00022538"/>
    </source>
</evidence>
<proteinExistence type="inferred from homology"/>
<feature type="transmembrane region" description="Helical" evidence="12">
    <location>
        <begin position="180"/>
        <end position="204"/>
    </location>
</feature>
<dbReference type="EMBL" id="WNEG01000016">
    <property type="protein sequence ID" value="NMG82690.1"/>
    <property type="molecule type" value="Genomic_DNA"/>
</dbReference>
<keyword evidence="10" id="KW-0406">Ion transport</keyword>
<sequence length="478" mass="52254">MDYKIVFNVIGKLLILLAASMLLPLIVAIYYKEPESINIFAAASIITALSGAILSLALKSEGEFRRRESFAIVAVGWFIVTIFAAIPYLLYGLHPVDALFESMAGLTTTGSTILTDIEGHTRSFLFWRSLTQWLGGMGIIVLVLAIAPGLGVAGRQLFRAEMPGPESDKLTPHLKATAKILWSVYLLFSIAEMILLYLAGLTVYDAVTTTFSTMATGGFLPHEESIMAFHNPYVEVIIILFMFIAGASFALHYKTLFVTKKSLVKNREFQVYTLILVTASLLVAMHLKSSGLDIVESVRLSTFQVVSVMTTTGFATADFNQWGDFSRIILFFLMFIGGCAGSTGGAIKVVRISLIVKYAYRELFKALHPHVVKPVRFAGKAIPSEIMQSVLAFILLYMFAFVTSTLLLSGLGLDFISSLSASAATLGNIGPGLNLVGPMSNYAAIPAVGKIVLILNMWIGRLEVITVLILFIPEFWKR</sequence>
<dbReference type="InterPro" id="IPR004772">
    <property type="entry name" value="TrkH"/>
</dbReference>
<keyword evidence="9 12" id="KW-1133">Transmembrane helix</keyword>
<dbReference type="InterPro" id="IPR003445">
    <property type="entry name" value="Cat_transpt"/>
</dbReference>
<dbReference type="AlphaFoldDB" id="A0A848D645"/>
<feature type="transmembrane region" description="Helical" evidence="12">
    <location>
        <begin position="70"/>
        <end position="91"/>
    </location>
</feature>
<feature type="transmembrane region" description="Helical" evidence="12">
    <location>
        <begin position="328"/>
        <end position="347"/>
    </location>
</feature>
<evidence type="ECO:0000256" key="11">
    <source>
        <dbReference type="ARBA" id="ARBA00023136"/>
    </source>
</evidence>
<dbReference type="PANTHER" id="PTHR32024:SF2">
    <property type="entry name" value="TRK SYSTEM POTASSIUM UPTAKE PROTEIN TRKG-RELATED"/>
    <property type="match status" value="1"/>
</dbReference>
<dbReference type="NCBIfam" id="TIGR00933">
    <property type="entry name" value="2a38"/>
    <property type="match status" value="1"/>
</dbReference>
<keyword evidence="8" id="KW-0630">Potassium</keyword>
<evidence type="ECO:0000256" key="1">
    <source>
        <dbReference type="ARBA" id="ARBA00004429"/>
    </source>
</evidence>
<dbReference type="Pfam" id="PF02386">
    <property type="entry name" value="TrkH"/>
    <property type="match status" value="1"/>
</dbReference>
<keyword evidence="7 12" id="KW-0812">Transmembrane</keyword>
<accession>A0A848D645</accession>
<feature type="transmembrane region" description="Helical" evidence="12">
    <location>
        <begin position="236"/>
        <end position="257"/>
    </location>
</feature>
<evidence type="ECO:0000256" key="7">
    <source>
        <dbReference type="ARBA" id="ARBA00022692"/>
    </source>
</evidence>
<feature type="transmembrane region" description="Helical" evidence="12">
    <location>
        <begin position="37"/>
        <end position="58"/>
    </location>
</feature>
<keyword evidence="6" id="KW-0633">Potassium transport</keyword>
<comment type="caution">
    <text evidence="13">The sequence shown here is derived from an EMBL/GenBank/DDBJ whole genome shotgun (WGS) entry which is preliminary data.</text>
</comment>
<feature type="transmembrane region" description="Helical" evidence="12">
    <location>
        <begin position="12"/>
        <end position="31"/>
    </location>
</feature>
<keyword evidence="4" id="KW-1003">Cell membrane</keyword>
<feature type="transmembrane region" description="Helical" evidence="12">
    <location>
        <begin position="390"/>
        <end position="413"/>
    </location>
</feature>
<keyword evidence="5" id="KW-0997">Cell inner membrane</keyword>
<feature type="transmembrane region" description="Helical" evidence="12">
    <location>
        <begin position="451"/>
        <end position="472"/>
    </location>
</feature>
<keyword evidence="3" id="KW-0813">Transport</keyword>
<evidence type="ECO:0000256" key="8">
    <source>
        <dbReference type="ARBA" id="ARBA00022958"/>
    </source>
</evidence>
<comment type="subcellular location">
    <subcellularLocation>
        <location evidence="1">Cell inner membrane</location>
        <topology evidence="1">Multi-pass membrane protein</topology>
    </subcellularLocation>
</comment>
<evidence type="ECO:0000256" key="4">
    <source>
        <dbReference type="ARBA" id="ARBA00022475"/>
    </source>
</evidence>
<protein>
    <submittedName>
        <fullName evidence="13">TrkH family potassium uptake protein</fullName>
    </submittedName>
</protein>
<evidence type="ECO:0000256" key="10">
    <source>
        <dbReference type="ARBA" id="ARBA00023065"/>
    </source>
</evidence>
<dbReference type="GO" id="GO:0015379">
    <property type="term" value="F:potassium:chloride symporter activity"/>
    <property type="evidence" value="ECO:0007669"/>
    <property type="project" value="InterPro"/>
</dbReference>
<evidence type="ECO:0000313" key="13">
    <source>
        <dbReference type="EMBL" id="NMG82690.1"/>
    </source>
</evidence>
<gene>
    <name evidence="13" type="ORF">GIS02_00590</name>
</gene>
<keyword evidence="11 12" id="KW-0472">Membrane</keyword>